<name>A0A8S0T748_OLEEU</name>
<evidence type="ECO:0000313" key="1">
    <source>
        <dbReference type="EMBL" id="CAA3001052.1"/>
    </source>
</evidence>
<accession>A0A8S0T748</accession>
<comment type="caution">
    <text evidence="1">The sequence shown here is derived from an EMBL/GenBank/DDBJ whole genome shotgun (WGS) entry which is preliminary data.</text>
</comment>
<keyword evidence="2" id="KW-1185">Reference proteome</keyword>
<proteinExistence type="predicted"/>
<protein>
    <submittedName>
        <fullName evidence="1">Uncharacterized protein</fullName>
    </submittedName>
</protein>
<sequence length="127" mass="14129">MGFLCRGAQEVDPRAERDPAFALDNFPAQEDEGTSSAPNCCNDFEVESDMKSSLSRHELGGDVESVSNFYCFGKKSTEEMAIAKSKELMVERSRNTWSLLVLGMKNKKSRMCQENSLYAGAKQRQGS</sequence>
<organism evidence="1 2">
    <name type="scientific">Olea europaea subsp. europaea</name>
    <dbReference type="NCBI Taxonomy" id="158383"/>
    <lineage>
        <taxon>Eukaryota</taxon>
        <taxon>Viridiplantae</taxon>
        <taxon>Streptophyta</taxon>
        <taxon>Embryophyta</taxon>
        <taxon>Tracheophyta</taxon>
        <taxon>Spermatophyta</taxon>
        <taxon>Magnoliopsida</taxon>
        <taxon>eudicotyledons</taxon>
        <taxon>Gunneridae</taxon>
        <taxon>Pentapetalae</taxon>
        <taxon>asterids</taxon>
        <taxon>lamiids</taxon>
        <taxon>Lamiales</taxon>
        <taxon>Oleaceae</taxon>
        <taxon>Oleeae</taxon>
        <taxon>Olea</taxon>
    </lineage>
</organism>
<reference evidence="1 2" key="1">
    <citation type="submission" date="2019-12" db="EMBL/GenBank/DDBJ databases">
        <authorList>
            <person name="Alioto T."/>
            <person name="Alioto T."/>
            <person name="Gomez Garrido J."/>
        </authorList>
    </citation>
    <scope>NUCLEOTIDE SEQUENCE [LARGE SCALE GENOMIC DNA]</scope>
</reference>
<dbReference type="Gramene" id="OE9A043375T1">
    <property type="protein sequence ID" value="OE9A043375C1"/>
    <property type="gene ID" value="OE9A043375"/>
</dbReference>
<gene>
    <name evidence="1" type="ORF">OLEA9_A043375</name>
</gene>
<evidence type="ECO:0000313" key="2">
    <source>
        <dbReference type="Proteomes" id="UP000594638"/>
    </source>
</evidence>
<dbReference type="AlphaFoldDB" id="A0A8S0T748"/>
<dbReference type="EMBL" id="CACTIH010005729">
    <property type="protein sequence ID" value="CAA3001052.1"/>
    <property type="molecule type" value="Genomic_DNA"/>
</dbReference>
<dbReference type="Proteomes" id="UP000594638">
    <property type="component" value="Unassembled WGS sequence"/>
</dbReference>